<dbReference type="EMBL" id="MJEQ01037194">
    <property type="protein sequence ID" value="OIS95956.1"/>
    <property type="molecule type" value="Genomic_DNA"/>
</dbReference>
<accession>A0A1J6HSR5</accession>
<keyword evidence="2" id="KW-1133">Transmembrane helix</keyword>
<evidence type="ECO:0000256" key="1">
    <source>
        <dbReference type="SAM" id="MobiDB-lite"/>
    </source>
</evidence>
<dbReference type="AlphaFoldDB" id="A0A1J6HSR5"/>
<organism evidence="3 4">
    <name type="scientific">Nicotiana attenuata</name>
    <name type="common">Coyote tobacco</name>
    <dbReference type="NCBI Taxonomy" id="49451"/>
    <lineage>
        <taxon>Eukaryota</taxon>
        <taxon>Viridiplantae</taxon>
        <taxon>Streptophyta</taxon>
        <taxon>Embryophyta</taxon>
        <taxon>Tracheophyta</taxon>
        <taxon>Spermatophyta</taxon>
        <taxon>Magnoliopsida</taxon>
        <taxon>eudicotyledons</taxon>
        <taxon>Gunneridae</taxon>
        <taxon>Pentapetalae</taxon>
        <taxon>asterids</taxon>
        <taxon>lamiids</taxon>
        <taxon>Solanales</taxon>
        <taxon>Solanaceae</taxon>
        <taxon>Nicotianoideae</taxon>
        <taxon>Nicotianeae</taxon>
        <taxon>Nicotiana</taxon>
    </lineage>
</organism>
<feature type="transmembrane region" description="Helical" evidence="2">
    <location>
        <begin position="59"/>
        <end position="82"/>
    </location>
</feature>
<sequence length="104" mass="10169">MGPGGLSGWGPPQGPGGQPMPGPRGPPGWGPPQGPGAQLMPAPGGPPGLGPPQGPVGPAGFVGSFCNFIGSCLSLFCCCWLLQDCFGRPMGSPRPAGPYGPPPP</sequence>
<proteinExistence type="predicted"/>
<dbReference type="KEGG" id="nau:109235372"/>
<feature type="compositionally biased region" description="Pro residues" evidence="1">
    <location>
        <begin position="12"/>
        <end position="34"/>
    </location>
</feature>
<dbReference type="OMA" id="CNFIGSC"/>
<dbReference type="Proteomes" id="UP000187609">
    <property type="component" value="Unassembled WGS sequence"/>
</dbReference>
<keyword evidence="2" id="KW-0472">Membrane</keyword>
<dbReference type="STRING" id="49451.A0A1J6HSR5"/>
<name>A0A1J6HSR5_NICAT</name>
<evidence type="ECO:0000313" key="3">
    <source>
        <dbReference type="EMBL" id="OIS95956.1"/>
    </source>
</evidence>
<protein>
    <submittedName>
        <fullName evidence="3">Uncharacterized protein</fullName>
    </submittedName>
</protein>
<feature type="region of interest" description="Disordered" evidence="1">
    <location>
        <begin position="1"/>
        <end position="56"/>
    </location>
</feature>
<gene>
    <name evidence="3" type="ORF">A4A49_20968</name>
</gene>
<dbReference type="Gramene" id="OIS95956">
    <property type="protein sequence ID" value="OIS95956"/>
    <property type="gene ID" value="A4A49_20968"/>
</dbReference>
<evidence type="ECO:0000313" key="4">
    <source>
        <dbReference type="Proteomes" id="UP000187609"/>
    </source>
</evidence>
<reference evidence="3" key="1">
    <citation type="submission" date="2016-11" db="EMBL/GenBank/DDBJ databases">
        <title>The genome of Nicotiana attenuata.</title>
        <authorList>
            <person name="Xu S."/>
            <person name="Brockmoeller T."/>
            <person name="Gaquerel E."/>
            <person name="Navarro A."/>
            <person name="Kuhl H."/>
            <person name="Gase K."/>
            <person name="Ling Z."/>
            <person name="Zhou W."/>
            <person name="Kreitzer C."/>
            <person name="Stanke M."/>
            <person name="Tang H."/>
            <person name="Lyons E."/>
            <person name="Pandey P."/>
            <person name="Pandey S.P."/>
            <person name="Timmermann B."/>
            <person name="Baldwin I.T."/>
        </authorList>
    </citation>
    <scope>NUCLEOTIDE SEQUENCE [LARGE SCALE GENOMIC DNA]</scope>
    <source>
        <strain evidence="3">UT</strain>
    </source>
</reference>
<comment type="caution">
    <text evidence="3">The sequence shown here is derived from an EMBL/GenBank/DDBJ whole genome shotgun (WGS) entry which is preliminary data.</text>
</comment>
<evidence type="ECO:0000256" key="2">
    <source>
        <dbReference type="SAM" id="Phobius"/>
    </source>
</evidence>
<keyword evidence="2" id="KW-0812">Transmembrane</keyword>
<keyword evidence="4" id="KW-1185">Reference proteome</keyword>
<feature type="compositionally biased region" description="Pro residues" evidence="1">
    <location>
        <begin position="43"/>
        <end position="55"/>
    </location>
</feature>